<evidence type="ECO:0000313" key="3">
    <source>
        <dbReference type="EMBL" id="MFC3676773.1"/>
    </source>
</evidence>
<dbReference type="Pfam" id="PF09084">
    <property type="entry name" value="NMT1"/>
    <property type="match status" value="1"/>
</dbReference>
<evidence type="ECO:0000313" key="4">
    <source>
        <dbReference type="Proteomes" id="UP001595711"/>
    </source>
</evidence>
<proteinExistence type="predicted"/>
<dbReference type="PANTHER" id="PTHR31528:SF15">
    <property type="entry name" value="RIBOFLAVIN-BINDING PROTEIN RIBY"/>
    <property type="match status" value="1"/>
</dbReference>
<dbReference type="RefSeq" id="WP_379727927.1">
    <property type="nucleotide sequence ID" value="NZ_JBHRYJ010000003.1"/>
</dbReference>
<gene>
    <name evidence="3" type="ORF">ACFOOQ_14545</name>
</gene>
<evidence type="ECO:0000259" key="2">
    <source>
        <dbReference type="Pfam" id="PF09084"/>
    </source>
</evidence>
<comment type="caution">
    <text evidence="3">The sequence shown here is derived from an EMBL/GenBank/DDBJ whole genome shotgun (WGS) entry which is preliminary data.</text>
</comment>
<feature type="chain" id="PRO_5046517828" evidence="1">
    <location>
        <begin position="27"/>
        <end position="351"/>
    </location>
</feature>
<dbReference type="PANTHER" id="PTHR31528">
    <property type="entry name" value="4-AMINO-5-HYDROXYMETHYL-2-METHYLPYRIMIDINE PHOSPHATE SYNTHASE THI11-RELATED"/>
    <property type="match status" value="1"/>
</dbReference>
<dbReference type="PROSITE" id="PS51318">
    <property type="entry name" value="TAT"/>
    <property type="match status" value="1"/>
</dbReference>
<evidence type="ECO:0000256" key="1">
    <source>
        <dbReference type="SAM" id="SignalP"/>
    </source>
</evidence>
<feature type="signal peptide" evidence="1">
    <location>
        <begin position="1"/>
        <end position="26"/>
    </location>
</feature>
<keyword evidence="4" id="KW-1185">Reference proteome</keyword>
<feature type="domain" description="SsuA/THI5-like" evidence="2">
    <location>
        <begin position="55"/>
        <end position="269"/>
    </location>
</feature>
<dbReference type="Gene3D" id="3.40.190.10">
    <property type="entry name" value="Periplasmic binding protein-like II"/>
    <property type="match status" value="2"/>
</dbReference>
<dbReference type="SUPFAM" id="SSF53850">
    <property type="entry name" value="Periplasmic binding protein-like II"/>
    <property type="match status" value="1"/>
</dbReference>
<sequence length="351" mass="37633">MTDTRKISRRSFGRMAAGLAAGAAGAAALPGLSRTARAQGKKAVTFLLDVKPYSKHALFYAALDNGYFAKRGLDVTFNSGKGSADVAQKVAGKGAEFGFVDAGTAVLARGRGMPVKLTSMVHYQNMMTVVSLREPPLKTPKDLEGLKIAANAGDAVRTALGAVAKINGIDYNKIEFVTVETTNKRPLLFAGQVDACCDYAVNVPIYEAAAKKMGKHASQVLFSDFGVDVYSNGMLTRDDLLKDDPKLVKDFNDAMVEAMIFAIDNRDDAVKIFLKHNPQLDPDLTRAGLDVAIAHLVVPEVHQHGIGPMSKDKMARTIEIMKGYFDLAGNVAADDIYTNSFVTAGQKPKSV</sequence>
<dbReference type="Proteomes" id="UP001595711">
    <property type="component" value="Unassembled WGS sequence"/>
</dbReference>
<protein>
    <submittedName>
        <fullName evidence="3">ABC transporter substrate-binding protein</fullName>
    </submittedName>
</protein>
<dbReference type="InterPro" id="IPR015168">
    <property type="entry name" value="SsuA/THI5"/>
</dbReference>
<accession>A0ABV7VH29</accession>
<keyword evidence="1" id="KW-0732">Signal</keyword>
<dbReference type="InterPro" id="IPR027939">
    <property type="entry name" value="NMT1/THI5"/>
</dbReference>
<organism evidence="3 4">
    <name type="scientific">Ferrovibrio xuzhouensis</name>
    <dbReference type="NCBI Taxonomy" id="1576914"/>
    <lineage>
        <taxon>Bacteria</taxon>
        <taxon>Pseudomonadati</taxon>
        <taxon>Pseudomonadota</taxon>
        <taxon>Alphaproteobacteria</taxon>
        <taxon>Rhodospirillales</taxon>
        <taxon>Rhodospirillaceae</taxon>
        <taxon>Ferrovibrio</taxon>
    </lineage>
</organism>
<dbReference type="InterPro" id="IPR006311">
    <property type="entry name" value="TAT_signal"/>
</dbReference>
<dbReference type="EMBL" id="JBHRYJ010000003">
    <property type="protein sequence ID" value="MFC3676773.1"/>
    <property type="molecule type" value="Genomic_DNA"/>
</dbReference>
<name>A0ABV7VH29_9PROT</name>
<reference evidence="4" key="1">
    <citation type="journal article" date="2019" name="Int. J. Syst. Evol. Microbiol.">
        <title>The Global Catalogue of Microorganisms (GCM) 10K type strain sequencing project: providing services to taxonomists for standard genome sequencing and annotation.</title>
        <authorList>
            <consortium name="The Broad Institute Genomics Platform"/>
            <consortium name="The Broad Institute Genome Sequencing Center for Infectious Disease"/>
            <person name="Wu L."/>
            <person name="Ma J."/>
        </authorList>
    </citation>
    <scope>NUCLEOTIDE SEQUENCE [LARGE SCALE GENOMIC DNA]</scope>
    <source>
        <strain evidence="4">KCTC 42182</strain>
    </source>
</reference>